<name>A0ABV8JPJ1_9FLAO</name>
<dbReference type="PANTHER" id="PTHR31988:SF19">
    <property type="entry name" value="9-O-ACETYL-N-ACETYLNEURAMINIC ACID DEACETYLASE-RELATED"/>
    <property type="match status" value="1"/>
</dbReference>
<dbReference type="PROSITE" id="PS51257">
    <property type="entry name" value="PROKAR_LIPOPROTEIN"/>
    <property type="match status" value="1"/>
</dbReference>
<dbReference type="SUPFAM" id="SSF52266">
    <property type="entry name" value="SGNH hydrolase"/>
    <property type="match status" value="1"/>
</dbReference>
<dbReference type="InterPro" id="IPR052940">
    <property type="entry name" value="Carb_Esterase_6"/>
</dbReference>
<dbReference type="InterPro" id="IPR036514">
    <property type="entry name" value="SGNH_hydro_sf"/>
</dbReference>
<evidence type="ECO:0000259" key="2">
    <source>
        <dbReference type="Pfam" id="PF03629"/>
    </source>
</evidence>
<comment type="caution">
    <text evidence="3">The sequence shown here is derived from an EMBL/GenBank/DDBJ whole genome shotgun (WGS) entry which is preliminary data.</text>
</comment>
<proteinExistence type="predicted"/>
<keyword evidence="1" id="KW-0378">Hydrolase</keyword>
<keyword evidence="4" id="KW-1185">Reference proteome</keyword>
<protein>
    <submittedName>
        <fullName evidence="3">Sialate O-acetylesterase</fullName>
    </submittedName>
</protein>
<dbReference type="InterPro" id="IPR005181">
    <property type="entry name" value="SASA"/>
</dbReference>
<feature type="domain" description="Sialate O-acetylesterase" evidence="2">
    <location>
        <begin position="47"/>
        <end position="274"/>
    </location>
</feature>
<organism evidence="3 4">
    <name type="scientific">Euzebyella saccharophila</name>
    <dbReference type="NCBI Taxonomy" id="679664"/>
    <lineage>
        <taxon>Bacteria</taxon>
        <taxon>Pseudomonadati</taxon>
        <taxon>Bacteroidota</taxon>
        <taxon>Flavobacteriia</taxon>
        <taxon>Flavobacteriales</taxon>
        <taxon>Flavobacteriaceae</taxon>
        <taxon>Euzebyella</taxon>
    </lineage>
</organism>
<sequence length="280" mass="30885">MKRNERIVRILVVGLGVCLLGTSACKEHKPKREVSETEVSSAVESPKLIVLAGQSNMVGGGNRSNTDLPESYPNITYINQGFSSGLKRPGSHSFGPEQGIIQQLKKKFPKQEFVVYKYAVGGSSLYDWLPEQDSAKVAEMGHPKFGSLYDSLLKYLPKQLEGLILQPDAFLWIQGETDARFPQAGEEYHEGFKNLLQRFRKDGGNPGVPVIIGQVNPPAERYPAALAVMEAQSKMTSALPNVKMVSLEGISKREDNLHYNTPGQIEVGKRLGKMLNSILE</sequence>
<dbReference type="EMBL" id="JBHSAW010000004">
    <property type="protein sequence ID" value="MFC4095075.1"/>
    <property type="molecule type" value="Genomic_DNA"/>
</dbReference>
<evidence type="ECO:0000256" key="1">
    <source>
        <dbReference type="ARBA" id="ARBA00022801"/>
    </source>
</evidence>
<gene>
    <name evidence="3" type="ORF">ACFOUT_04270</name>
</gene>
<dbReference type="PANTHER" id="PTHR31988">
    <property type="entry name" value="ESTERASE, PUTATIVE (DUF303)-RELATED"/>
    <property type="match status" value="1"/>
</dbReference>
<accession>A0ABV8JPJ1</accession>
<evidence type="ECO:0000313" key="4">
    <source>
        <dbReference type="Proteomes" id="UP001595814"/>
    </source>
</evidence>
<dbReference type="RefSeq" id="WP_192461203.1">
    <property type="nucleotide sequence ID" value="NZ_JACYFJ010000001.1"/>
</dbReference>
<reference evidence="4" key="1">
    <citation type="journal article" date="2019" name="Int. J. Syst. Evol. Microbiol.">
        <title>The Global Catalogue of Microorganisms (GCM) 10K type strain sequencing project: providing services to taxonomists for standard genome sequencing and annotation.</title>
        <authorList>
            <consortium name="The Broad Institute Genomics Platform"/>
            <consortium name="The Broad Institute Genome Sequencing Center for Infectious Disease"/>
            <person name="Wu L."/>
            <person name="Ma J."/>
        </authorList>
    </citation>
    <scope>NUCLEOTIDE SEQUENCE [LARGE SCALE GENOMIC DNA]</scope>
    <source>
        <strain evidence="4">CECT 7477</strain>
    </source>
</reference>
<dbReference type="Pfam" id="PF03629">
    <property type="entry name" value="SASA"/>
    <property type="match status" value="1"/>
</dbReference>
<evidence type="ECO:0000313" key="3">
    <source>
        <dbReference type="EMBL" id="MFC4095075.1"/>
    </source>
</evidence>
<dbReference type="Gene3D" id="3.40.50.1110">
    <property type="entry name" value="SGNH hydrolase"/>
    <property type="match status" value="1"/>
</dbReference>
<dbReference type="Proteomes" id="UP001595814">
    <property type="component" value="Unassembled WGS sequence"/>
</dbReference>